<dbReference type="Pfam" id="PF13843">
    <property type="entry name" value="DDE_Tnp_1_7"/>
    <property type="match status" value="1"/>
</dbReference>
<dbReference type="EMBL" id="GECZ01020590">
    <property type="protein sequence ID" value="JAS49179.1"/>
    <property type="molecule type" value="Transcribed_RNA"/>
</dbReference>
<dbReference type="InterPro" id="IPR029526">
    <property type="entry name" value="PGBD"/>
</dbReference>
<dbReference type="EMBL" id="GECZ01025005">
    <property type="protein sequence ID" value="JAS44764.1"/>
    <property type="molecule type" value="Transcribed_RNA"/>
</dbReference>
<dbReference type="PANTHER" id="PTHR46599:SF3">
    <property type="entry name" value="PIGGYBAC TRANSPOSABLE ELEMENT-DERIVED PROTEIN 4"/>
    <property type="match status" value="1"/>
</dbReference>
<reference evidence="3" key="1">
    <citation type="submission" date="2015-11" db="EMBL/GenBank/DDBJ databases">
        <title>De novo transcriptome assembly of four potential Pierce s Disease insect vectors from Arizona vineyards.</title>
        <authorList>
            <person name="Tassone E.E."/>
        </authorList>
    </citation>
    <scope>NUCLEOTIDE SEQUENCE</scope>
</reference>
<protein>
    <recommendedName>
        <fullName evidence="2">PiggyBac transposable element-derived protein domain-containing protein</fullName>
    </recommendedName>
</protein>
<dbReference type="AlphaFoldDB" id="A0A1B6F3L1"/>
<name>A0A1B6F3L1_9HEMI</name>
<feature type="domain" description="PiggyBac transposable element-derived protein" evidence="2">
    <location>
        <begin position="33"/>
        <end position="130"/>
    </location>
</feature>
<keyword evidence="1" id="KW-0812">Transmembrane</keyword>
<organism evidence="3">
    <name type="scientific">Cuerna arida</name>
    <dbReference type="NCBI Taxonomy" id="1464854"/>
    <lineage>
        <taxon>Eukaryota</taxon>
        <taxon>Metazoa</taxon>
        <taxon>Ecdysozoa</taxon>
        <taxon>Arthropoda</taxon>
        <taxon>Hexapoda</taxon>
        <taxon>Insecta</taxon>
        <taxon>Pterygota</taxon>
        <taxon>Neoptera</taxon>
        <taxon>Paraneoptera</taxon>
        <taxon>Hemiptera</taxon>
        <taxon>Auchenorrhyncha</taxon>
        <taxon>Membracoidea</taxon>
        <taxon>Cicadellidae</taxon>
        <taxon>Cicadellinae</taxon>
        <taxon>Proconiini</taxon>
        <taxon>Cuerna</taxon>
    </lineage>
</organism>
<accession>A0A1B6F3L1</accession>
<gene>
    <name evidence="4" type="ORF">g.34778</name>
    <name evidence="3" type="ORF">g.34780</name>
</gene>
<evidence type="ECO:0000256" key="1">
    <source>
        <dbReference type="SAM" id="Phobius"/>
    </source>
</evidence>
<keyword evidence="1" id="KW-1133">Transmembrane helix</keyword>
<evidence type="ECO:0000259" key="2">
    <source>
        <dbReference type="Pfam" id="PF13843"/>
    </source>
</evidence>
<sequence>MKTMSQVRTVLGTVKATSPTPSGPARPATWLVLGKGETIANYAQSVMIGKWRDKRTVTYISTQYDSEMVQTTNRRNQKRTLPKPSMYYISHMKGIDRLDQMVSYYPCERKTLRWQKNIFVHFLQVVIVNSLYLYNMYNSDRLSLYDIRVCVLEDLLPPKEAPLLITPTRNSMHSLSKLMKRKGNGKSVTRRCRICYQEGKCKETVYYCAVCPDEPGLCELGCCDKYHEDK</sequence>
<dbReference type="PANTHER" id="PTHR46599">
    <property type="entry name" value="PIGGYBAC TRANSPOSABLE ELEMENT-DERIVED PROTEIN 4"/>
    <property type="match status" value="1"/>
</dbReference>
<evidence type="ECO:0000313" key="3">
    <source>
        <dbReference type="EMBL" id="JAS44764.1"/>
    </source>
</evidence>
<evidence type="ECO:0000313" key="4">
    <source>
        <dbReference type="EMBL" id="JAS49179.1"/>
    </source>
</evidence>
<feature type="transmembrane region" description="Helical" evidence="1">
    <location>
        <begin position="118"/>
        <end position="137"/>
    </location>
</feature>
<proteinExistence type="predicted"/>
<keyword evidence="1" id="KW-0472">Membrane</keyword>